<reference evidence="1 2" key="1">
    <citation type="submission" date="2015-07" db="EMBL/GenBank/DDBJ databases">
        <authorList>
            <consortium name="Pathogen Informatics"/>
        </authorList>
    </citation>
    <scope>NUCLEOTIDE SEQUENCE [LARGE SCALE GENOMIC DNA]</scope>
    <source>
        <strain evidence="1 2">A316</strain>
    </source>
</reference>
<evidence type="ECO:0000313" key="2">
    <source>
        <dbReference type="Proteomes" id="UP000041770"/>
    </source>
</evidence>
<evidence type="ECO:0000313" key="1">
    <source>
        <dbReference type="EMBL" id="CSB93785.1"/>
    </source>
</evidence>
<protein>
    <submittedName>
        <fullName evidence="1">Uncharacterized protein</fullName>
    </submittedName>
</protein>
<dbReference type="EMBL" id="CWQY01000001">
    <property type="protein sequence ID" value="CSB93785.1"/>
    <property type="molecule type" value="Genomic_DNA"/>
</dbReference>
<gene>
    <name evidence="1" type="ORF">ERS013200_00092</name>
</gene>
<accession>A0A655WMR0</accession>
<name>A0A655WMR0_VIBCL</name>
<dbReference type="Proteomes" id="UP000041770">
    <property type="component" value="Unassembled WGS sequence"/>
</dbReference>
<proteinExistence type="predicted"/>
<organism evidence="1 2">
    <name type="scientific">Vibrio cholerae</name>
    <dbReference type="NCBI Taxonomy" id="666"/>
    <lineage>
        <taxon>Bacteria</taxon>
        <taxon>Pseudomonadati</taxon>
        <taxon>Pseudomonadota</taxon>
        <taxon>Gammaproteobacteria</taxon>
        <taxon>Vibrionales</taxon>
        <taxon>Vibrionaceae</taxon>
        <taxon>Vibrio</taxon>
    </lineage>
</organism>
<sequence length="85" mass="9315">MRRSVSLSAECMTSTGTLKRWRNRLMVCGVKPISGTNTKACSPRANTGVMRLRYTSVLPEPVTPSNKKQPKPCWLFTAAIAIACS</sequence>
<dbReference type="AlphaFoldDB" id="A0A655WMR0"/>